<feature type="domain" description="5'-3' exonuclease" evidence="16">
    <location>
        <begin position="5"/>
        <end position="268"/>
    </location>
</feature>
<evidence type="ECO:0000259" key="17">
    <source>
        <dbReference type="SMART" id="SM00482"/>
    </source>
</evidence>
<dbReference type="GO" id="GO:0003677">
    <property type="term" value="F:DNA binding"/>
    <property type="evidence" value="ECO:0007669"/>
    <property type="project" value="UniProtKB-UniRule"/>
</dbReference>
<dbReference type="FunFam" id="1.10.150.20:FF:000002">
    <property type="entry name" value="DNA polymerase I"/>
    <property type="match status" value="1"/>
</dbReference>
<dbReference type="EC" id="2.7.7.7" evidence="14 15"/>
<dbReference type="NCBIfam" id="TIGR00593">
    <property type="entry name" value="pola"/>
    <property type="match status" value="1"/>
</dbReference>
<dbReference type="AlphaFoldDB" id="A0A5J5J2X5"/>
<dbReference type="Pfam" id="PF22619">
    <property type="entry name" value="DNA_polI_exo1"/>
    <property type="match status" value="1"/>
</dbReference>
<evidence type="ECO:0000256" key="14">
    <source>
        <dbReference type="NCBIfam" id="TIGR00593"/>
    </source>
</evidence>
<evidence type="ECO:0000256" key="9">
    <source>
        <dbReference type="ARBA" id="ARBA00022932"/>
    </source>
</evidence>
<dbReference type="Gene3D" id="1.10.150.20">
    <property type="entry name" value="5' to 3' exonuclease, C-terminal subdomain"/>
    <property type="match status" value="2"/>
</dbReference>
<evidence type="ECO:0000256" key="5">
    <source>
        <dbReference type="ARBA" id="ARBA00022722"/>
    </source>
</evidence>
<comment type="caution">
    <text evidence="18">The sequence shown here is derived from an EMBL/GenBank/DDBJ whole genome shotgun (WGS) entry which is preliminary data.</text>
</comment>
<evidence type="ECO:0000256" key="8">
    <source>
        <dbReference type="ARBA" id="ARBA00022839"/>
    </source>
</evidence>
<dbReference type="InterPro" id="IPR012337">
    <property type="entry name" value="RNaseH-like_sf"/>
</dbReference>
<dbReference type="InterPro" id="IPR002421">
    <property type="entry name" value="5-3_exonuclease"/>
</dbReference>
<dbReference type="Gene3D" id="3.30.70.370">
    <property type="match status" value="1"/>
</dbReference>
<dbReference type="Pfam" id="PF01367">
    <property type="entry name" value="5_3_exonuc"/>
    <property type="match status" value="1"/>
</dbReference>
<dbReference type="InterPro" id="IPR018320">
    <property type="entry name" value="DNA_polymerase_1"/>
</dbReference>
<evidence type="ECO:0000256" key="6">
    <source>
        <dbReference type="ARBA" id="ARBA00022763"/>
    </source>
</evidence>
<keyword evidence="4 15" id="KW-0235">DNA replication</keyword>
<dbReference type="InterPro" id="IPR043502">
    <property type="entry name" value="DNA/RNA_pol_sf"/>
</dbReference>
<dbReference type="InterPro" id="IPR008918">
    <property type="entry name" value="HhH2"/>
</dbReference>
<evidence type="ECO:0000256" key="1">
    <source>
        <dbReference type="ARBA" id="ARBA00007705"/>
    </source>
</evidence>
<name>A0A5J5J2X5_9MICO</name>
<dbReference type="Pfam" id="PF02739">
    <property type="entry name" value="5_3_exonuc_N"/>
    <property type="match status" value="1"/>
</dbReference>
<dbReference type="GO" id="GO:0008409">
    <property type="term" value="F:5'-3' exonuclease activity"/>
    <property type="evidence" value="ECO:0007669"/>
    <property type="project" value="UniProtKB-UniRule"/>
</dbReference>
<keyword evidence="9 15" id="KW-0239">DNA-directed DNA polymerase</keyword>
<dbReference type="GO" id="GO:0006302">
    <property type="term" value="P:double-strand break repair"/>
    <property type="evidence" value="ECO:0007669"/>
    <property type="project" value="TreeGrafter"/>
</dbReference>
<evidence type="ECO:0000256" key="4">
    <source>
        <dbReference type="ARBA" id="ARBA00022705"/>
    </source>
</evidence>
<dbReference type="SUPFAM" id="SSF47807">
    <property type="entry name" value="5' to 3' exonuclease, C-terminal subdomain"/>
    <property type="match status" value="1"/>
</dbReference>
<keyword evidence="11 15" id="KW-0234">DNA repair</keyword>
<evidence type="ECO:0000256" key="12">
    <source>
        <dbReference type="ARBA" id="ARBA00049244"/>
    </source>
</evidence>
<dbReference type="PANTHER" id="PTHR10133:SF27">
    <property type="entry name" value="DNA POLYMERASE NU"/>
    <property type="match status" value="1"/>
</dbReference>
<dbReference type="InterPro" id="IPR036397">
    <property type="entry name" value="RNaseH_sf"/>
</dbReference>
<proteinExistence type="inferred from homology"/>
<dbReference type="InterPro" id="IPR029060">
    <property type="entry name" value="PIN-like_dom_sf"/>
</dbReference>
<keyword evidence="19" id="KW-1185">Reference proteome</keyword>
<organism evidence="18 19">
    <name type="scientific">Microbacterium rhizomatis</name>
    <dbReference type="NCBI Taxonomy" id="1631477"/>
    <lineage>
        <taxon>Bacteria</taxon>
        <taxon>Bacillati</taxon>
        <taxon>Actinomycetota</taxon>
        <taxon>Actinomycetes</taxon>
        <taxon>Micrococcales</taxon>
        <taxon>Microbacteriaceae</taxon>
        <taxon>Microbacterium</taxon>
    </lineage>
</organism>
<dbReference type="GO" id="GO:0003887">
    <property type="term" value="F:DNA-directed DNA polymerase activity"/>
    <property type="evidence" value="ECO:0007669"/>
    <property type="project" value="UniProtKB-UniRule"/>
</dbReference>
<dbReference type="InterPro" id="IPR001098">
    <property type="entry name" value="DNA-dir_DNA_pol_A_palm_dom"/>
</dbReference>
<dbReference type="FunFam" id="3.40.50.1010:FF:000001">
    <property type="entry name" value="DNA polymerase I"/>
    <property type="match status" value="1"/>
</dbReference>
<dbReference type="InterPro" id="IPR054690">
    <property type="entry name" value="DNA_polI_exonuclease"/>
</dbReference>
<dbReference type="PANTHER" id="PTHR10133">
    <property type="entry name" value="DNA POLYMERASE I"/>
    <property type="match status" value="1"/>
</dbReference>
<dbReference type="SUPFAM" id="SSF53098">
    <property type="entry name" value="Ribonuclease H-like"/>
    <property type="match status" value="1"/>
</dbReference>
<evidence type="ECO:0000256" key="13">
    <source>
        <dbReference type="ARBA" id="ARBA00053603"/>
    </source>
</evidence>
<keyword evidence="8 15" id="KW-0269">Exonuclease</keyword>
<gene>
    <name evidence="15 18" type="primary">polA</name>
    <name evidence="18" type="ORF">F6B43_02720</name>
</gene>
<dbReference type="PROSITE" id="PS00447">
    <property type="entry name" value="DNA_POLYMERASE_A"/>
    <property type="match status" value="1"/>
</dbReference>
<sequence>MTDSAKPTLLVVDGHSLAYRAFFALPVENFSTKDGQHTNGIYGFLAMLINLIKAEKPTHMAVAFDTSRKSFRTDVYPEYKANRSESPSEFKGQIPILQDCLAAMSITVLQKEEVEADDILATLATQGAAAGFTVLVCSGDRDTIQLVDDDITLLYPNVQGVSQLKRYDRQAVIDRYGVPPEQYPDIAALVGETSDNLPGVPKVGEKTAVKWLGQFGSLDALLENADKVTGVVGGNLRDNIDGVRRNRSLNRLLRDVELPVTVADLEVQPMDAQAVRDIFARLEFKTLIPRVAELAGIEQQMAAVSSAAAVPMPAPVELTPDALREWLAGAEGEVGVTIQVEGGLPSRIGFAIEGAKNTVVESSWTPEAVSAIADWLASDAPKVFSDAKSQVKALRRAGVSLGGLAFDTVLAGWLIRPSFPDKNLADLVDRYLDEKLPVADPTQLVPETEGATAGQLSWFSLRVAEAQRAELPDRVGTVLTAIELPTLRALADMELAGVAVSHDKLTEFSGVLGARADALAQEAYAAIGREVNLGSPKQLQEVLFEELNLPKTRKTKTGYSTDAAVLADLQETNPHPFLDLLLQHREATKLRQIIESLDSAIQSTANGGDGRVHTTYVQTGSQTGRLSSTDPNLQNIPVRTDESGRIRAAFEVGSGYETLLTADYSQIEMRIMAHLSEDPGLVEAFNSGEDTHRFVGARVFGVDPQDVTPAMRTKVKAMSYGLVYGLSAFGLSKQLRIEQAEAKLLMTEYFARFGAVRDYLRSSVEQARIDGYTETIFGRRRPFPDLTSPNRVLRENAERAALNAPIQGSAADIMKIALFHIHDEFTTRDMRSRVLLQIHDELVVEVAPGEWDAAEEVVRSRMADAATLSVPLDVQIGRGADWNEAGH</sequence>
<dbReference type="InterPro" id="IPR036279">
    <property type="entry name" value="5-3_exonuclease_C_sf"/>
</dbReference>
<protein>
    <recommendedName>
        <fullName evidence="14 15">DNA polymerase I</fullName>
        <ecNumber evidence="14 15">2.7.7.7</ecNumber>
    </recommendedName>
</protein>
<keyword evidence="5" id="KW-0540">Nuclease</keyword>
<accession>A0A5J5J2X5</accession>
<feature type="domain" description="DNA-directed DNA polymerase family A palm" evidence="17">
    <location>
        <begin position="643"/>
        <end position="850"/>
    </location>
</feature>
<keyword evidence="2 15" id="KW-0808">Transferase</keyword>
<evidence type="ECO:0000256" key="7">
    <source>
        <dbReference type="ARBA" id="ARBA00022801"/>
    </source>
</evidence>
<keyword evidence="3 15" id="KW-0548">Nucleotidyltransferase</keyword>
<dbReference type="InterPro" id="IPR002298">
    <property type="entry name" value="DNA_polymerase_A"/>
</dbReference>
<dbReference type="CDD" id="cd06140">
    <property type="entry name" value="DNA_polA_I_Bacillus_like_exo"/>
    <property type="match status" value="1"/>
</dbReference>
<reference evidence="19" key="1">
    <citation type="submission" date="2019-09" db="EMBL/GenBank/DDBJ databases">
        <title>Mumia zhuanghuii sp. nov. isolated from the intestinal contents of plateau pika (Ochotona curzoniae) in the Qinghai-Tibet plateau of China.</title>
        <authorList>
            <person name="Tian Z."/>
        </authorList>
    </citation>
    <scope>NUCLEOTIDE SEQUENCE [LARGE SCALE GENOMIC DNA]</scope>
    <source>
        <strain evidence="19">JCM 30598</strain>
    </source>
</reference>
<dbReference type="SMART" id="SM00475">
    <property type="entry name" value="53EXOc"/>
    <property type="match status" value="1"/>
</dbReference>
<evidence type="ECO:0000256" key="3">
    <source>
        <dbReference type="ARBA" id="ARBA00022695"/>
    </source>
</evidence>
<evidence type="ECO:0000313" key="19">
    <source>
        <dbReference type="Proteomes" id="UP000325827"/>
    </source>
</evidence>
<dbReference type="OrthoDB" id="9806424at2"/>
<evidence type="ECO:0000256" key="2">
    <source>
        <dbReference type="ARBA" id="ARBA00022679"/>
    </source>
</evidence>
<evidence type="ECO:0000313" key="18">
    <source>
        <dbReference type="EMBL" id="KAA9110597.1"/>
    </source>
</evidence>
<dbReference type="InterPro" id="IPR020045">
    <property type="entry name" value="DNA_polI_H3TH"/>
</dbReference>
<dbReference type="FunFam" id="1.10.150.20:FF:000003">
    <property type="entry name" value="DNA polymerase I"/>
    <property type="match status" value="1"/>
</dbReference>
<dbReference type="SUPFAM" id="SSF56672">
    <property type="entry name" value="DNA/RNA polymerases"/>
    <property type="match status" value="1"/>
</dbReference>
<dbReference type="Proteomes" id="UP000325827">
    <property type="component" value="Unassembled WGS sequence"/>
</dbReference>
<keyword evidence="7 15" id="KW-0378">Hydrolase</keyword>
<dbReference type="CDD" id="cd09859">
    <property type="entry name" value="PIN_53EXO"/>
    <property type="match status" value="1"/>
</dbReference>
<evidence type="ECO:0000256" key="15">
    <source>
        <dbReference type="RuleBase" id="RU004460"/>
    </source>
</evidence>
<dbReference type="NCBIfam" id="NF004397">
    <property type="entry name" value="PRK05755.1"/>
    <property type="match status" value="1"/>
</dbReference>
<dbReference type="InterPro" id="IPR019760">
    <property type="entry name" value="DNA-dir_DNA_pol_A_CS"/>
</dbReference>
<comment type="similarity">
    <text evidence="1 15">Belongs to the DNA polymerase type-A family.</text>
</comment>
<keyword evidence="10 15" id="KW-0238">DNA-binding</keyword>
<dbReference type="RefSeq" id="WP_150447371.1">
    <property type="nucleotide sequence ID" value="NZ_VYSA01000001.1"/>
</dbReference>
<dbReference type="Gene3D" id="3.40.50.1010">
    <property type="entry name" value="5'-nuclease"/>
    <property type="match status" value="1"/>
</dbReference>
<dbReference type="InterPro" id="IPR020046">
    <property type="entry name" value="5-3_exonucl_a-hlix_arch_N"/>
</dbReference>
<dbReference type="Gene3D" id="1.20.1060.10">
    <property type="entry name" value="Taq DNA Polymerase, Chain T, domain 4"/>
    <property type="match status" value="1"/>
</dbReference>
<dbReference type="PRINTS" id="PR00868">
    <property type="entry name" value="DNAPOLI"/>
</dbReference>
<dbReference type="CDD" id="cd08637">
    <property type="entry name" value="DNA_pol_A_pol_I_C"/>
    <property type="match status" value="1"/>
</dbReference>
<dbReference type="SMART" id="SM00482">
    <property type="entry name" value="POLAc"/>
    <property type="match status" value="1"/>
</dbReference>
<comment type="catalytic activity">
    <reaction evidence="12 15">
        <text>DNA(n) + a 2'-deoxyribonucleoside 5'-triphosphate = DNA(n+1) + diphosphate</text>
        <dbReference type="Rhea" id="RHEA:22508"/>
        <dbReference type="Rhea" id="RHEA-COMP:17339"/>
        <dbReference type="Rhea" id="RHEA-COMP:17340"/>
        <dbReference type="ChEBI" id="CHEBI:33019"/>
        <dbReference type="ChEBI" id="CHEBI:61560"/>
        <dbReference type="ChEBI" id="CHEBI:173112"/>
        <dbReference type="EC" id="2.7.7.7"/>
    </reaction>
</comment>
<dbReference type="CDD" id="cd09898">
    <property type="entry name" value="H3TH_53EXO"/>
    <property type="match status" value="1"/>
</dbReference>
<comment type="function">
    <text evidence="13">In addition to polymerase activity, this DNA polymerase exhibits 3'-5' and 5'-3' exonuclease activity.</text>
</comment>
<evidence type="ECO:0000256" key="10">
    <source>
        <dbReference type="ARBA" id="ARBA00023125"/>
    </source>
</evidence>
<dbReference type="Pfam" id="PF00476">
    <property type="entry name" value="DNA_pol_A"/>
    <property type="match status" value="1"/>
</dbReference>
<dbReference type="SMART" id="SM00279">
    <property type="entry name" value="HhH2"/>
    <property type="match status" value="1"/>
</dbReference>
<dbReference type="SUPFAM" id="SSF88723">
    <property type="entry name" value="PIN domain-like"/>
    <property type="match status" value="1"/>
</dbReference>
<dbReference type="Gene3D" id="3.30.420.10">
    <property type="entry name" value="Ribonuclease H-like superfamily/Ribonuclease H"/>
    <property type="match status" value="1"/>
</dbReference>
<evidence type="ECO:0000259" key="16">
    <source>
        <dbReference type="SMART" id="SM00475"/>
    </source>
</evidence>
<evidence type="ECO:0000256" key="11">
    <source>
        <dbReference type="ARBA" id="ARBA00023204"/>
    </source>
</evidence>
<comment type="function">
    <text evidence="15">In addition to polymerase activity, this DNA polymerase exhibits 5'-3' exonuclease activity.</text>
</comment>
<dbReference type="EMBL" id="VYSA01000001">
    <property type="protein sequence ID" value="KAA9110597.1"/>
    <property type="molecule type" value="Genomic_DNA"/>
</dbReference>
<dbReference type="GO" id="GO:0006261">
    <property type="term" value="P:DNA-templated DNA replication"/>
    <property type="evidence" value="ECO:0007669"/>
    <property type="project" value="UniProtKB-UniRule"/>
</dbReference>
<keyword evidence="6 15" id="KW-0227">DNA damage</keyword>